<organism evidence="6">
    <name type="scientific">Chrysotila carterae</name>
    <name type="common">Marine alga</name>
    <name type="synonym">Syracosphaera carterae</name>
    <dbReference type="NCBI Taxonomy" id="13221"/>
    <lineage>
        <taxon>Eukaryota</taxon>
        <taxon>Haptista</taxon>
        <taxon>Haptophyta</taxon>
        <taxon>Prymnesiophyceae</taxon>
        <taxon>Isochrysidales</taxon>
        <taxon>Isochrysidaceae</taxon>
        <taxon>Chrysotila</taxon>
    </lineage>
</organism>
<sequence>MSASILILHATAAAMKAMHTPRTTGALRYTTVRGISVRAARTRMAAYEGLGREDICVLGGGFGGLYTALKLSKLDWGTCKPRITLVDKHDRFAFLPMMYELTTGSVSCWEVAPMFEEVLNGSGVQFLQGDVQRLDRESKLITVATGDECSRQLPYNQCVLALGSEVSYAGVAGAREHSFPFYTLDDALQLREALLTRRLGAAPVRVVVVGGSYIGVELAANLREWLGDKVDLTLVHRSDSLLSNSEEHNRRVGTQRLRSSGVKVLLDSSVARVTEDGVALSANGAEQQLSADIVVWTAGSKPSGLAASLGVEVDAKGRVVVDSALRVCGCDDVHALGDVASINDASGASVPSTAQSAMQQAEYAAWNVRAALRGERPLAFRRAARPRPAVGVALLKHDCCQCMCETPCIVVQVCMLVHKVRFNSFLIVQNRAAFGHVSMLELIRGQGSPRFSARKRNADSELCHPPCLCVTGYVCAWMQVRQPGRDALPRRGGGVALLAGRVQL</sequence>
<dbReference type="GO" id="GO:0003955">
    <property type="term" value="F:NAD(P)H dehydrogenase (quinone) activity"/>
    <property type="evidence" value="ECO:0007669"/>
    <property type="project" value="TreeGrafter"/>
</dbReference>
<dbReference type="InterPro" id="IPR036188">
    <property type="entry name" value="FAD/NAD-bd_sf"/>
</dbReference>
<dbReference type="PANTHER" id="PTHR42913">
    <property type="entry name" value="APOPTOSIS-INDUCING FACTOR 1"/>
    <property type="match status" value="1"/>
</dbReference>
<dbReference type="PRINTS" id="PR00411">
    <property type="entry name" value="PNDRDTASEI"/>
</dbReference>
<protein>
    <recommendedName>
        <fullName evidence="5">FAD/NAD(P)-binding domain-containing protein</fullName>
    </recommendedName>
</protein>
<evidence type="ECO:0000313" key="6">
    <source>
        <dbReference type="EMBL" id="CAE0774720.1"/>
    </source>
</evidence>
<keyword evidence="2" id="KW-0285">Flavoprotein</keyword>
<dbReference type="EMBL" id="HBIZ01042811">
    <property type="protein sequence ID" value="CAE0774720.1"/>
    <property type="molecule type" value="Transcribed_RNA"/>
</dbReference>
<dbReference type="InterPro" id="IPR051169">
    <property type="entry name" value="NADH-Q_oxidoreductase"/>
</dbReference>
<keyword evidence="4" id="KW-0560">Oxidoreductase</keyword>
<evidence type="ECO:0000256" key="2">
    <source>
        <dbReference type="ARBA" id="ARBA00022630"/>
    </source>
</evidence>
<dbReference type="PRINTS" id="PR00368">
    <property type="entry name" value="FADPNR"/>
</dbReference>
<accession>A0A7S4BRQ4</accession>
<dbReference type="Gene3D" id="3.50.50.100">
    <property type="match status" value="1"/>
</dbReference>
<name>A0A7S4BRQ4_CHRCT</name>
<dbReference type="AlphaFoldDB" id="A0A7S4BRQ4"/>
<reference evidence="6" key="1">
    <citation type="submission" date="2021-01" db="EMBL/GenBank/DDBJ databases">
        <authorList>
            <person name="Corre E."/>
            <person name="Pelletier E."/>
            <person name="Niang G."/>
            <person name="Scheremetjew M."/>
            <person name="Finn R."/>
            <person name="Kale V."/>
            <person name="Holt S."/>
            <person name="Cochrane G."/>
            <person name="Meng A."/>
            <person name="Brown T."/>
            <person name="Cohen L."/>
        </authorList>
    </citation>
    <scope>NUCLEOTIDE SEQUENCE</scope>
    <source>
        <strain evidence="6">CCMP645</strain>
    </source>
</reference>
<dbReference type="GO" id="GO:0019646">
    <property type="term" value="P:aerobic electron transport chain"/>
    <property type="evidence" value="ECO:0007669"/>
    <property type="project" value="TreeGrafter"/>
</dbReference>
<keyword evidence="3" id="KW-0274">FAD</keyword>
<feature type="domain" description="FAD/NAD(P)-binding" evidence="5">
    <location>
        <begin position="54"/>
        <end position="361"/>
    </location>
</feature>
<dbReference type="Pfam" id="PF07992">
    <property type="entry name" value="Pyr_redox_2"/>
    <property type="match status" value="1"/>
</dbReference>
<dbReference type="SUPFAM" id="SSF51905">
    <property type="entry name" value="FAD/NAD(P)-binding domain"/>
    <property type="match status" value="1"/>
</dbReference>
<dbReference type="PANTHER" id="PTHR42913:SF4">
    <property type="entry name" value="ALTERNATIVE NAD(P)H-UBIQUINONE OXIDOREDUCTASE C1, CHLOROPLASTIC_MITOCHONDRIAL"/>
    <property type="match status" value="1"/>
</dbReference>
<comment type="cofactor">
    <cofactor evidence="1">
        <name>FAD</name>
        <dbReference type="ChEBI" id="CHEBI:57692"/>
    </cofactor>
</comment>
<evidence type="ECO:0000256" key="3">
    <source>
        <dbReference type="ARBA" id="ARBA00022827"/>
    </source>
</evidence>
<evidence type="ECO:0000259" key="5">
    <source>
        <dbReference type="Pfam" id="PF07992"/>
    </source>
</evidence>
<evidence type="ECO:0000256" key="1">
    <source>
        <dbReference type="ARBA" id="ARBA00001974"/>
    </source>
</evidence>
<evidence type="ECO:0000256" key="4">
    <source>
        <dbReference type="ARBA" id="ARBA00023002"/>
    </source>
</evidence>
<dbReference type="InterPro" id="IPR023753">
    <property type="entry name" value="FAD/NAD-binding_dom"/>
</dbReference>
<gene>
    <name evidence="6" type="ORF">PCAR00345_LOCUS27354</name>
</gene>
<proteinExistence type="predicted"/>